<dbReference type="EMBL" id="BNDY01000002">
    <property type="protein sequence ID" value="GHI37026.1"/>
    <property type="molecule type" value="Genomic_DNA"/>
</dbReference>
<gene>
    <name evidence="1" type="ORF">Sviol_14340</name>
</gene>
<dbReference type="Proteomes" id="UP001050808">
    <property type="component" value="Unassembled WGS sequence"/>
</dbReference>
<protein>
    <recommendedName>
        <fullName evidence="3">Secreted protein</fullName>
    </recommendedName>
</protein>
<sequence>MQTAAVPELAHTHARPVHWIATATAMAAVVAIAGFLQPDAAKASQTPGERGTTPLTTAAAPDTGAVAFPLDCGSNGTAVEKKASGDLDGDGAPETVAVVHCNAGGGTPPSGIYVLTKPVVKGAPPRVVATLVDPREKQTVADFDVRDGAVAATLLGYSSDDVPRFQPDVRQQVKWRWRGGKFVRSAGAAAMGV</sequence>
<evidence type="ECO:0000313" key="1">
    <source>
        <dbReference type="EMBL" id="GHI37026.1"/>
    </source>
</evidence>
<comment type="caution">
    <text evidence="1">The sequence shown here is derived from an EMBL/GenBank/DDBJ whole genome shotgun (WGS) entry which is preliminary data.</text>
</comment>
<dbReference type="RefSeq" id="WP_189962082.1">
    <property type="nucleotide sequence ID" value="NZ_BMUA01000004.1"/>
</dbReference>
<evidence type="ECO:0000313" key="2">
    <source>
        <dbReference type="Proteomes" id="UP001050808"/>
    </source>
</evidence>
<name>A0ABQ3QI99_9ACTN</name>
<proteinExistence type="predicted"/>
<evidence type="ECO:0008006" key="3">
    <source>
        <dbReference type="Google" id="ProtNLM"/>
    </source>
</evidence>
<organism evidence="1 2">
    <name type="scientific">Streptomyces violascens</name>
    <dbReference type="NCBI Taxonomy" id="67381"/>
    <lineage>
        <taxon>Bacteria</taxon>
        <taxon>Bacillati</taxon>
        <taxon>Actinomycetota</taxon>
        <taxon>Actinomycetes</taxon>
        <taxon>Kitasatosporales</taxon>
        <taxon>Streptomycetaceae</taxon>
        <taxon>Streptomyces</taxon>
    </lineage>
</organism>
<reference evidence="1" key="1">
    <citation type="submission" date="2024-05" db="EMBL/GenBank/DDBJ databases">
        <title>Whole genome shotgun sequence of Streptomyces violascens NBRC 12920.</title>
        <authorList>
            <person name="Komaki H."/>
            <person name="Tamura T."/>
        </authorList>
    </citation>
    <scope>NUCLEOTIDE SEQUENCE</scope>
    <source>
        <strain evidence="1">NBRC 12920</strain>
    </source>
</reference>
<accession>A0ABQ3QI99</accession>
<keyword evidence="2" id="KW-1185">Reference proteome</keyword>